<dbReference type="PANTHER" id="PTHR30055:SF226">
    <property type="entry name" value="HTH-TYPE TRANSCRIPTIONAL REGULATOR PKSA"/>
    <property type="match status" value="1"/>
</dbReference>
<dbReference type="InterPro" id="IPR001647">
    <property type="entry name" value="HTH_TetR"/>
</dbReference>
<comment type="caution">
    <text evidence="4">The sequence shown here is derived from an EMBL/GenBank/DDBJ whole genome shotgun (WGS) entry which is preliminary data.</text>
</comment>
<keyword evidence="1 2" id="KW-0238">DNA-binding</keyword>
<proteinExistence type="predicted"/>
<dbReference type="InterPro" id="IPR050109">
    <property type="entry name" value="HTH-type_TetR-like_transc_reg"/>
</dbReference>
<feature type="DNA-binding region" description="H-T-H motif" evidence="2">
    <location>
        <begin position="31"/>
        <end position="50"/>
    </location>
</feature>
<accession>A0ABW3T561</accession>
<dbReference type="RefSeq" id="WP_377354095.1">
    <property type="nucleotide sequence ID" value="NZ_JBHTLQ010000035.1"/>
</dbReference>
<organism evidence="4 5">
    <name type="scientific">Phenylobacterium conjunctum</name>
    <dbReference type="NCBI Taxonomy" id="1298959"/>
    <lineage>
        <taxon>Bacteria</taxon>
        <taxon>Pseudomonadati</taxon>
        <taxon>Pseudomonadota</taxon>
        <taxon>Alphaproteobacteria</taxon>
        <taxon>Caulobacterales</taxon>
        <taxon>Caulobacteraceae</taxon>
        <taxon>Phenylobacterium</taxon>
    </lineage>
</organism>
<keyword evidence="5" id="KW-1185">Reference proteome</keyword>
<dbReference type="Proteomes" id="UP001597216">
    <property type="component" value="Unassembled WGS sequence"/>
</dbReference>
<evidence type="ECO:0000259" key="3">
    <source>
        <dbReference type="PROSITE" id="PS50977"/>
    </source>
</evidence>
<dbReference type="SUPFAM" id="SSF46689">
    <property type="entry name" value="Homeodomain-like"/>
    <property type="match status" value="1"/>
</dbReference>
<feature type="domain" description="HTH tetR-type" evidence="3">
    <location>
        <begin position="8"/>
        <end position="68"/>
    </location>
</feature>
<evidence type="ECO:0000313" key="5">
    <source>
        <dbReference type="Proteomes" id="UP001597216"/>
    </source>
</evidence>
<evidence type="ECO:0000256" key="1">
    <source>
        <dbReference type="ARBA" id="ARBA00023125"/>
    </source>
</evidence>
<sequence>MSAPDRKALRREKLLDAAERVFGQQGLRGATMEAIAAEARVAKATAYAYFRDKEDAFRLVAERLAGRLAEAVETGLASSSDPRAAVIAALQAKELIAWRAAHASVHAHDLLSAKTLFAAEAFTQADDRVRRALGARLGELGVDAADATARRLVSACAGLAGAARAEDALAADIAHLAGAVLAGLAPERS</sequence>
<dbReference type="Pfam" id="PF00440">
    <property type="entry name" value="TetR_N"/>
    <property type="match status" value="1"/>
</dbReference>
<dbReference type="EMBL" id="JBHTLQ010000035">
    <property type="protein sequence ID" value="MFD1191815.1"/>
    <property type="molecule type" value="Genomic_DNA"/>
</dbReference>
<dbReference type="InterPro" id="IPR009057">
    <property type="entry name" value="Homeodomain-like_sf"/>
</dbReference>
<name>A0ABW3T561_9CAUL</name>
<protein>
    <submittedName>
        <fullName evidence="4">TetR/AcrR family transcriptional regulator</fullName>
    </submittedName>
</protein>
<dbReference type="PROSITE" id="PS50977">
    <property type="entry name" value="HTH_TETR_2"/>
    <property type="match status" value="1"/>
</dbReference>
<evidence type="ECO:0000256" key="2">
    <source>
        <dbReference type="PROSITE-ProRule" id="PRU00335"/>
    </source>
</evidence>
<dbReference type="Gene3D" id="1.10.357.10">
    <property type="entry name" value="Tetracycline Repressor, domain 2"/>
    <property type="match status" value="1"/>
</dbReference>
<gene>
    <name evidence="4" type="ORF">ACFQ27_14590</name>
</gene>
<dbReference type="PANTHER" id="PTHR30055">
    <property type="entry name" value="HTH-TYPE TRANSCRIPTIONAL REGULATOR RUTR"/>
    <property type="match status" value="1"/>
</dbReference>
<reference evidence="5" key="1">
    <citation type="journal article" date="2019" name="Int. J. Syst. Evol. Microbiol.">
        <title>The Global Catalogue of Microorganisms (GCM) 10K type strain sequencing project: providing services to taxonomists for standard genome sequencing and annotation.</title>
        <authorList>
            <consortium name="The Broad Institute Genomics Platform"/>
            <consortium name="The Broad Institute Genome Sequencing Center for Infectious Disease"/>
            <person name="Wu L."/>
            <person name="Ma J."/>
        </authorList>
    </citation>
    <scope>NUCLEOTIDE SEQUENCE [LARGE SCALE GENOMIC DNA]</scope>
    <source>
        <strain evidence="5">CCUG 55074</strain>
    </source>
</reference>
<evidence type="ECO:0000313" key="4">
    <source>
        <dbReference type="EMBL" id="MFD1191815.1"/>
    </source>
</evidence>
<dbReference type="PRINTS" id="PR00455">
    <property type="entry name" value="HTHTETR"/>
</dbReference>